<accession>A0A0L0V157</accession>
<keyword evidence="3" id="KW-1185">Reference proteome</keyword>
<name>A0A0L0V157_9BASI</name>
<dbReference type="AlphaFoldDB" id="A0A0L0V157"/>
<dbReference type="Proteomes" id="UP000054564">
    <property type="component" value="Unassembled WGS sequence"/>
</dbReference>
<dbReference type="EMBL" id="AJIL01000154">
    <property type="protein sequence ID" value="KNE92759.1"/>
    <property type="molecule type" value="Genomic_DNA"/>
</dbReference>
<feature type="compositionally biased region" description="Polar residues" evidence="1">
    <location>
        <begin position="1"/>
        <end position="10"/>
    </location>
</feature>
<feature type="region of interest" description="Disordered" evidence="1">
    <location>
        <begin position="1"/>
        <end position="46"/>
    </location>
</feature>
<comment type="caution">
    <text evidence="2">The sequence shown here is derived from an EMBL/GenBank/DDBJ whole genome shotgun (WGS) entry which is preliminary data.</text>
</comment>
<evidence type="ECO:0000256" key="1">
    <source>
        <dbReference type="SAM" id="MobiDB-lite"/>
    </source>
</evidence>
<evidence type="ECO:0000313" key="3">
    <source>
        <dbReference type="Proteomes" id="UP000054564"/>
    </source>
</evidence>
<dbReference type="STRING" id="1165861.A0A0L0V157"/>
<gene>
    <name evidence="2" type="ORF">PSTG_13817</name>
</gene>
<evidence type="ECO:0000313" key="2">
    <source>
        <dbReference type="EMBL" id="KNE92759.1"/>
    </source>
</evidence>
<organism evidence="2 3">
    <name type="scientific">Puccinia striiformis f. sp. tritici PST-78</name>
    <dbReference type="NCBI Taxonomy" id="1165861"/>
    <lineage>
        <taxon>Eukaryota</taxon>
        <taxon>Fungi</taxon>
        <taxon>Dikarya</taxon>
        <taxon>Basidiomycota</taxon>
        <taxon>Pucciniomycotina</taxon>
        <taxon>Pucciniomycetes</taxon>
        <taxon>Pucciniales</taxon>
        <taxon>Pucciniaceae</taxon>
        <taxon>Puccinia</taxon>
    </lineage>
</organism>
<sequence length="287" mass="31780">MIYPTNQHQPDGNRAAFTLQFPGLDSSPRSLVPSAPVPQPKAKRNGVTVPLASTNNSASGLTVKSCGGQEVHVDLAKDSDEENCKAPDTGSKKDPEKDKEGFDHTRLYFYPPGKGPKQAPDLTAWVCRWCPKEYALSGESYYNLKCHRDWAIIKKQICAACLGQLEAINSGGNFSRTAARIHTGKVKEHPTGAGALIAYTTRGRFDNQTLNKLIVTWIIRQSLPWLQAEDFHLRVAFDFVIHSSEVYSRKLGLLLMLVNSTSNSVPKCSELSMYIVLIVYQSHYVVV</sequence>
<proteinExistence type="predicted"/>
<feature type="region of interest" description="Disordered" evidence="1">
    <location>
        <begin position="77"/>
        <end position="100"/>
    </location>
</feature>
<reference evidence="3" key="1">
    <citation type="submission" date="2014-03" db="EMBL/GenBank/DDBJ databases">
        <title>The Genome Sequence of Puccinia striiformis f. sp. tritici PST-78.</title>
        <authorList>
            <consortium name="The Broad Institute Genome Sequencing Platform"/>
            <person name="Cuomo C."/>
            <person name="Hulbert S."/>
            <person name="Chen X."/>
            <person name="Walker B."/>
            <person name="Young S.K."/>
            <person name="Zeng Q."/>
            <person name="Gargeya S."/>
            <person name="Fitzgerald M."/>
            <person name="Haas B."/>
            <person name="Abouelleil A."/>
            <person name="Alvarado L."/>
            <person name="Arachchi H.M."/>
            <person name="Berlin A.M."/>
            <person name="Chapman S.B."/>
            <person name="Goldberg J."/>
            <person name="Griggs A."/>
            <person name="Gujja S."/>
            <person name="Hansen M."/>
            <person name="Howarth C."/>
            <person name="Imamovic A."/>
            <person name="Larimer J."/>
            <person name="McCowan C."/>
            <person name="Montmayeur A."/>
            <person name="Murphy C."/>
            <person name="Neiman D."/>
            <person name="Pearson M."/>
            <person name="Priest M."/>
            <person name="Roberts A."/>
            <person name="Saif S."/>
            <person name="Shea T."/>
            <person name="Sisk P."/>
            <person name="Sykes S."/>
            <person name="Wortman J."/>
            <person name="Nusbaum C."/>
            <person name="Birren B."/>
        </authorList>
    </citation>
    <scope>NUCLEOTIDE SEQUENCE [LARGE SCALE GENOMIC DNA]</scope>
    <source>
        <strain evidence="3">race PST-78</strain>
    </source>
</reference>
<protein>
    <submittedName>
        <fullName evidence="2">Uncharacterized protein</fullName>
    </submittedName>
</protein>